<proteinExistence type="predicted"/>
<protein>
    <recommendedName>
        <fullName evidence="5">DOMON domain-containing protein</fullName>
    </recommendedName>
</protein>
<dbReference type="PANTHER" id="PTHR47797:SF1">
    <property type="entry name" value="CYTOCHROME B561 DOMAIN-CONTAINING PROTEIN-RELATED"/>
    <property type="match status" value="1"/>
</dbReference>
<keyword evidence="1" id="KW-0812">Transmembrane</keyword>
<evidence type="ECO:0000313" key="4">
    <source>
        <dbReference type="Proteomes" id="UP001172155"/>
    </source>
</evidence>
<keyword evidence="1" id="KW-0472">Membrane</keyword>
<dbReference type="Gene3D" id="1.20.120.1770">
    <property type="match status" value="1"/>
</dbReference>
<sequence length="408" mass="43077">MTPPTWLAQLSLLLLLPLVHATSILFVPETNTTIAVHFPPSAPDDVNIFISAPSWFQYTALGFGDSMAPGTRMLVFYPSDISGQVTVSPRITVKSKPNLPRLPRPPPPSQPSTTLIFALGPGDAPLTNPSSPDAFLRRHVAHGRFTIDTAIATSPEFLVDGGTDSSGLPVSRGATLEDGGAVPTKRGKAGLAHGIVLTVAVLGVMPVDAVLGMAVSGGRGSGSRLGVWGAWVQGGVAGVVVVLVVVGLVLGVGAAGEIRATSSMQTPHQVLGLIATAAVFALFLLGVVLAVLRRRSASAPAMAADGTGLPPRPPQAVTLPAKIHRWGGRGVWVLMVVAGGLGLQLADRGRLFMMGYGVLIGAVLLVMVPVWFCVWRCSKYRKEKAEEEEYELQNQQHQQYSIYNHDRY</sequence>
<feature type="chain" id="PRO_5041436690" description="DOMON domain-containing protein" evidence="2">
    <location>
        <begin position="22"/>
        <end position="408"/>
    </location>
</feature>
<dbReference type="SUPFAM" id="SSF49344">
    <property type="entry name" value="CBD9-like"/>
    <property type="match status" value="1"/>
</dbReference>
<organism evidence="3 4">
    <name type="scientific">Schizothecium vesticola</name>
    <dbReference type="NCBI Taxonomy" id="314040"/>
    <lineage>
        <taxon>Eukaryota</taxon>
        <taxon>Fungi</taxon>
        <taxon>Dikarya</taxon>
        <taxon>Ascomycota</taxon>
        <taxon>Pezizomycotina</taxon>
        <taxon>Sordariomycetes</taxon>
        <taxon>Sordariomycetidae</taxon>
        <taxon>Sordariales</taxon>
        <taxon>Schizotheciaceae</taxon>
        <taxon>Schizothecium</taxon>
    </lineage>
</organism>
<dbReference type="Proteomes" id="UP001172155">
    <property type="component" value="Unassembled WGS sequence"/>
</dbReference>
<dbReference type="PANTHER" id="PTHR47797">
    <property type="entry name" value="DEHYDROGENASE, PUTATIVE (AFU_ORTHOLOGUE AFUA_8G05805)-RELATED"/>
    <property type="match status" value="1"/>
</dbReference>
<evidence type="ECO:0008006" key="5">
    <source>
        <dbReference type="Google" id="ProtNLM"/>
    </source>
</evidence>
<keyword evidence="1" id="KW-1133">Transmembrane helix</keyword>
<dbReference type="EMBL" id="JAUKUD010000004">
    <property type="protein sequence ID" value="KAK0746738.1"/>
    <property type="molecule type" value="Genomic_DNA"/>
</dbReference>
<feature type="transmembrane region" description="Helical" evidence="1">
    <location>
        <begin position="270"/>
        <end position="292"/>
    </location>
</feature>
<name>A0AA40EW91_9PEZI</name>
<reference evidence="3" key="1">
    <citation type="submission" date="2023-06" db="EMBL/GenBank/DDBJ databases">
        <title>Genome-scale phylogeny and comparative genomics of the fungal order Sordariales.</title>
        <authorList>
            <consortium name="Lawrence Berkeley National Laboratory"/>
            <person name="Hensen N."/>
            <person name="Bonometti L."/>
            <person name="Westerberg I."/>
            <person name="Brannstrom I.O."/>
            <person name="Guillou S."/>
            <person name="Cros-Aarteil S."/>
            <person name="Calhoun S."/>
            <person name="Haridas S."/>
            <person name="Kuo A."/>
            <person name="Mondo S."/>
            <person name="Pangilinan J."/>
            <person name="Riley R."/>
            <person name="LaButti K."/>
            <person name="Andreopoulos B."/>
            <person name="Lipzen A."/>
            <person name="Chen C."/>
            <person name="Yanf M."/>
            <person name="Daum C."/>
            <person name="Ng V."/>
            <person name="Clum A."/>
            <person name="Steindorff A."/>
            <person name="Ohm R."/>
            <person name="Martin F."/>
            <person name="Silar P."/>
            <person name="Natvig D."/>
            <person name="Lalanne C."/>
            <person name="Gautier V."/>
            <person name="Ament-velasquez S.L."/>
            <person name="Kruys A."/>
            <person name="Hutchinson M.I."/>
            <person name="Powell A.J."/>
            <person name="Barry K."/>
            <person name="Miller A.N."/>
            <person name="Grigoriev I.V."/>
            <person name="Debuchy R."/>
            <person name="Gladieux P."/>
            <person name="Thoren M.H."/>
            <person name="Johannesson H."/>
        </authorList>
    </citation>
    <scope>NUCLEOTIDE SEQUENCE</scope>
    <source>
        <strain evidence="3">SMH3187-1</strain>
    </source>
</reference>
<evidence type="ECO:0000256" key="2">
    <source>
        <dbReference type="SAM" id="SignalP"/>
    </source>
</evidence>
<feature type="transmembrane region" description="Helical" evidence="1">
    <location>
        <begin position="352"/>
        <end position="374"/>
    </location>
</feature>
<keyword evidence="2" id="KW-0732">Signal</keyword>
<dbReference type="AlphaFoldDB" id="A0AA40EW91"/>
<evidence type="ECO:0000256" key="1">
    <source>
        <dbReference type="SAM" id="Phobius"/>
    </source>
</evidence>
<keyword evidence="4" id="KW-1185">Reference proteome</keyword>
<dbReference type="Gene3D" id="2.60.40.1210">
    <property type="entry name" value="Cellobiose dehydrogenase, cytochrome domain"/>
    <property type="match status" value="1"/>
</dbReference>
<feature type="transmembrane region" description="Helical" evidence="1">
    <location>
        <begin position="191"/>
        <end position="215"/>
    </location>
</feature>
<evidence type="ECO:0000313" key="3">
    <source>
        <dbReference type="EMBL" id="KAK0746738.1"/>
    </source>
</evidence>
<comment type="caution">
    <text evidence="3">The sequence shown here is derived from an EMBL/GenBank/DDBJ whole genome shotgun (WGS) entry which is preliminary data.</text>
</comment>
<feature type="transmembrane region" description="Helical" evidence="1">
    <location>
        <begin position="227"/>
        <end position="250"/>
    </location>
</feature>
<gene>
    <name evidence="3" type="ORF">B0T18DRAFT_447195</name>
</gene>
<accession>A0AA40EW91</accession>
<feature type="signal peptide" evidence="2">
    <location>
        <begin position="1"/>
        <end position="21"/>
    </location>
</feature>